<feature type="transmembrane region" description="Helical" evidence="1">
    <location>
        <begin position="7"/>
        <end position="24"/>
    </location>
</feature>
<keyword evidence="1" id="KW-0812">Transmembrane</keyword>
<dbReference type="STRING" id="671143.DAMO_2806"/>
<evidence type="ECO:0000313" key="3">
    <source>
        <dbReference type="Proteomes" id="UP000006898"/>
    </source>
</evidence>
<dbReference type="KEGG" id="mox:DAMO_2806"/>
<name>D5ML37_METO1</name>
<keyword evidence="1" id="KW-0472">Membrane</keyword>
<dbReference type="HOGENOM" id="CLU_3418827_0_0_0"/>
<gene>
    <name evidence="2" type="ORF">DAMO_2806</name>
</gene>
<accession>D5ML37</accession>
<dbReference type="AlphaFoldDB" id="D5ML37"/>
<protein>
    <submittedName>
        <fullName evidence="2">Uncharacterized protein</fullName>
    </submittedName>
</protein>
<evidence type="ECO:0000256" key="1">
    <source>
        <dbReference type="SAM" id="Phobius"/>
    </source>
</evidence>
<keyword evidence="1" id="KW-1133">Transmembrane helix</keyword>
<proteinExistence type="predicted"/>
<reference evidence="2 3" key="1">
    <citation type="journal article" date="2010" name="Nature">
        <title>Nitrite-driven anaerobic methane oxidation by oxygenic bacteria.</title>
        <authorList>
            <person name="Ettwig K.F."/>
            <person name="Butler M.K."/>
            <person name="Le Paslier D."/>
            <person name="Pelletier E."/>
            <person name="Mangenot S."/>
            <person name="Kuypers M.M.M."/>
            <person name="Schreiber F."/>
            <person name="Dutilh B.E."/>
            <person name="Zedelius J."/>
            <person name="de Beer D."/>
            <person name="Gloerich J."/>
            <person name="Wessels H.J.C.T."/>
            <person name="van Allen T."/>
            <person name="Luesken F."/>
            <person name="Wu M."/>
            <person name="van de Pas-Schoonen K.T."/>
            <person name="Op den Camp H.J.M."/>
            <person name="Janssen-Megens E.M."/>
            <person name="Francoijs K-J."/>
            <person name="Stunnenberg H."/>
            <person name="Weissenbach J."/>
            <person name="Jetten M.S.M."/>
            <person name="Strous M."/>
        </authorList>
    </citation>
    <scope>NUCLEOTIDE SEQUENCE [LARGE SCALE GENOMIC DNA]</scope>
</reference>
<organism evidence="2 3">
    <name type="scientific">Methylomirabilis oxygeniifera</name>
    <dbReference type="NCBI Taxonomy" id="671143"/>
    <lineage>
        <taxon>Bacteria</taxon>
        <taxon>Candidatus Methylomirabilota</taxon>
        <taxon>Candidatus Methylomirabilia</taxon>
        <taxon>Candidatus Methylomirabilales</taxon>
        <taxon>Candidatus Methylomirabilaceae</taxon>
        <taxon>Candidatus Methylomirabilis</taxon>
    </lineage>
</organism>
<evidence type="ECO:0000313" key="2">
    <source>
        <dbReference type="EMBL" id="CBE69879.1"/>
    </source>
</evidence>
<dbReference type="Proteomes" id="UP000006898">
    <property type="component" value="Chromosome"/>
</dbReference>
<sequence length="25" mass="2919">MNGRQWCTCHGIVAFFLLTLWGYVC</sequence>
<dbReference type="EMBL" id="FP565575">
    <property type="protein sequence ID" value="CBE69879.1"/>
    <property type="molecule type" value="Genomic_DNA"/>
</dbReference>